<accession>A0ABQ2MJY0</accession>
<organism evidence="2 3">
    <name type="scientific">Streptomyces daqingensis</name>
    <dbReference type="NCBI Taxonomy" id="1472640"/>
    <lineage>
        <taxon>Bacteria</taxon>
        <taxon>Bacillati</taxon>
        <taxon>Actinomycetota</taxon>
        <taxon>Actinomycetes</taxon>
        <taxon>Kitasatosporales</taxon>
        <taxon>Streptomycetaceae</taxon>
        <taxon>Streptomyces</taxon>
    </lineage>
</organism>
<gene>
    <name evidence="2" type="ORF">GCM10012287_39220</name>
</gene>
<dbReference type="EMBL" id="BMMP01000012">
    <property type="protein sequence ID" value="GGO53183.1"/>
    <property type="molecule type" value="Genomic_DNA"/>
</dbReference>
<proteinExistence type="predicted"/>
<dbReference type="Proteomes" id="UP000631535">
    <property type="component" value="Unassembled WGS sequence"/>
</dbReference>
<evidence type="ECO:0000313" key="2">
    <source>
        <dbReference type="EMBL" id="GGO53183.1"/>
    </source>
</evidence>
<feature type="region of interest" description="Disordered" evidence="1">
    <location>
        <begin position="37"/>
        <end position="64"/>
    </location>
</feature>
<comment type="caution">
    <text evidence="2">The sequence shown here is derived from an EMBL/GenBank/DDBJ whole genome shotgun (WGS) entry which is preliminary data.</text>
</comment>
<keyword evidence="3" id="KW-1185">Reference proteome</keyword>
<name>A0ABQ2MJY0_9ACTN</name>
<protein>
    <submittedName>
        <fullName evidence="2">Uncharacterized protein</fullName>
    </submittedName>
</protein>
<evidence type="ECO:0000256" key="1">
    <source>
        <dbReference type="SAM" id="MobiDB-lite"/>
    </source>
</evidence>
<evidence type="ECO:0000313" key="3">
    <source>
        <dbReference type="Proteomes" id="UP000631535"/>
    </source>
</evidence>
<reference evidence="3" key="1">
    <citation type="journal article" date="2019" name="Int. J. Syst. Evol. Microbiol.">
        <title>The Global Catalogue of Microorganisms (GCM) 10K type strain sequencing project: providing services to taxonomists for standard genome sequencing and annotation.</title>
        <authorList>
            <consortium name="The Broad Institute Genomics Platform"/>
            <consortium name="The Broad Institute Genome Sequencing Center for Infectious Disease"/>
            <person name="Wu L."/>
            <person name="Ma J."/>
        </authorList>
    </citation>
    <scope>NUCLEOTIDE SEQUENCE [LARGE SCALE GENOMIC DNA]</scope>
    <source>
        <strain evidence="3">CGMCC 4.7178</strain>
    </source>
</reference>
<sequence length="64" mass="6791">MTAEAVRMRGREAFMTLIFKLVGNDCQMMCDVLPLTAGASPSRAPGGEPLQESRADTAPIAVPI</sequence>